<protein>
    <submittedName>
        <fullName evidence="1">UDP-glucose-4-epimerase</fullName>
    </submittedName>
</protein>
<dbReference type="EMBL" id="JASBWR010000088">
    <property type="protein sequence ID" value="KAJ9097096.1"/>
    <property type="molecule type" value="Genomic_DNA"/>
</dbReference>
<sequence length="692" mass="77122">MSEYIVVTGGAGYIGSHTVVELIQHGYKVIIVDNLVNSSYDAVARIEYIVKQPIPFFNVDLQNYDELLKVFQSYNIKGVIHFAALKAVGESTQIPLEYYENNVGGTMSLLKVMKKVGVKTIVFSSSATVYGDATRFENMIPIPEHCPNDPTNPYGKTKYMIENILKDMQTADSSWRTAILRYFNPIGAHPSGLIGEDPLGIPNNLLPYLAQVAIGRREKLSVFGNDYKSHDGTPIRDYIHVVDLAKGHIAALNYMQQIEESKGLYREWNLGTGKGSTVFDVYNAFCKAVGRQLPYEVVGRRAGDVVDLTANPTRANTELKWKAELSIEDSCRDLWRWTTENPFGFQNDSYKWSLFQAKNDTSYLSRLHTVKFSETDFEVSIANYGALIQDIKKKGQSFVQGFSSLDGYKHPDNPFFGTSVGRVANRISNASFSIDGKSYSLTKNENGATCLHGGNNGFDKNYFLGPVVKNIKDKDGQAATTLDFVYVDKDGNDGFPADLVTYVKYTIDKVSVSVEFEASIAEDSKADATPVHLTNHSYFNVTNGPTINGTTVKAITNKYLEVDDKYYIPTGKVAEFPKELITGLQLGESSSFDNCLVVDQSNWKLDTRNEPLRPIFEASHENSKAAIKFYSTDPAFQFYTGDGVSLEGYENRCGFCIEPGRFTDAVNNAEWAKQVVLRKGEVYGSKLKYSFV</sequence>
<reference evidence="1" key="1">
    <citation type="submission" date="2023-04" db="EMBL/GenBank/DDBJ databases">
        <title>Draft Genome sequencing of Naganishia species isolated from polar environments using Oxford Nanopore Technology.</title>
        <authorList>
            <person name="Leo P."/>
            <person name="Venkateswaran K."/>
        </authorList>
    </citation>
    <scope>NUCLEOTIDE SEQUENCE</scope>
    <source>
        <strain evidence="1">MNA-CCFEE 5261</strain>
    </source>
</reference>
<organism evidence="1 2">
    <name type="scientific">Naganishia cerealis</name>
    <dbReference type="NCBI Taxonomy" id="610337"/>
    <lineage>
        <taxon>Eukaryota</taxon>
        <taxon>Fungi</taxon>
        <taxon>Dikarya</taxon>
        <taxon>Basidiomycota</taxon>
        <taxon>Agaricomycotina</taxon>
        <taxon>Tremellomycetes</taxon>
        <taxon>Filobasidiales</taxon>
        <taxon>Filobasidiaceae</taxon>
        <taxon>Naganishia</taxon>
    </lineage>
</organism>
<keyword evidence="2" id="KW-1185">Reference proteome</keyword>
<dbReference type="Proteomes" id="UP001241377">
    <property type="component" value="Unassembled WGS sequence"/>
</dbReference>
<evidence type="ECO:0000313" key="1">
    <source>
        <dbReference type="EMBL" id="KAJ9097096.1"/>
    </source>
</evidence>
<evidence type="ECO:0000313" key="2">
    <source>
        <dbReference type="Proteomes" id="UP001241377"/>
    </source>
</evidence>
<name>A0ACC2VE02_9TREE</name>
<proteinExistence type="predicted"/>
<gene>
    <name evidence="1" type="primary">GAL10</name>
    <name evidence="1" type="ORF">QFC19_006870</name>
</gene>
<comment type="caution">
    <text evidence="1">The sequence shown here is derived from an EMBL/GenBank/DDBJ whole genome shotgun (WGS) entry which is preliminary data.</text>
</comment>
<accession>A0ACC2VE02</accession>